<dbReference type="GO" id="GO:0005886">
    <property type="term" value="C:plasma membrane"/>
    <property type="evidence" value="ECO:0007669"/>
    <property type="project" value="UniProtKB-SubCell"/>
</dbReference>
<evidence type="ECO:0000256" key="6">
    <source>
        <dbReference type="ARBA" id="ARBA00023136"/>
    </source>
</evidence>
<evidence type="ECO:0000256" key="3">
    <source>
        <dbReference type="ARBA" id="ARBA00022475"/>
    </source>
</evidence>
<dbReference type="SUPFAM" id="SSF103473">
    <property type="entry name" value="MFS general substrate transporter"/>
    <property type="match status" value="1"/>
</dbReference>
<dbReference type="Gene3D" id="1.20.1250.20">
    <property type="entry name" value="MFS general substrate transporter like domains"/>
    <property type="match status" value="1"/>
</dbReference>
<dbReference type="Gene3D" id="1.20.1720.10">
    <property type="entry name" value="Multidrug resistance protein D"/>
    <property type="match status" value="1"/>
</dbReference>
<feature type="domain" description="Major facilitator superfamily (MFS) profile" evidence="8">
    <location>
        <begin position="12"/>
        <end position="470"/>
    </location>
</feature>
<dbReference type="CDD" id="cd17321">
    <property type="entry name" value="MFS_MMR_MDR_like"/>
    <property type="match status" value="1"/>
</dbReference>
<feature type="transmembrane region" description="Helical" evidence="7">
    <location>
        <begin position="78"/>
        <end position="95"/>
    </location>
</feature>
<keyword evidence="5 7" id="KW-1133">Transmembrane helix</keyword>
<feature type="transmembrane region" description="Helical" evidence="7">
    <location>
        <begin position="12"/>
        <end position="33"/>
    </location>
</feature>
<feature type="transmembrane region" description="Helical" evidence="7">
    <location>
        <begin position="440"/>
        <end position="461"/>
    </location>
</feature>
<evidence type="ECO:0000256" key="7">
    <source>
        <dbReference type="SAM" id="Phobius"/>
    </source>
</evidence>
<proteinExistence type="predicted"/>
<evidence type="ECO:0000256" key="1">
    <source>
        <dbReference type="ARBA" id="ARBA00004651"/>
    </source>
</evidence>
<dbReference type="GeneID" id="31676794"/>
<keyword evidence="4 7" id="KW-0812">Transmembrane</keyword>
<feature type="transmembrane region" description="Helical" evidence="7">
    <location>
        <begin position="101"/>
        <end position="124"/>
    </location>
</feature>
<reference evidence="9 10" key="1">
    <citation type="submission" date="2011-10" db="EMBL/GenBank/DDBJ databases">
        <title>Metabolic and evolutionary patterns in the extreme acidophile Ferroplasma acidiphilum.</title>
        <authorList>
            <person name="Golyshina O.V."/>
            <person name="Kozyavkin S.A."/>
            <person name="Tatusov R.L."/>
            <person name="Slesarev A.I."/>
            <person name="Golyshin P.N."/>
        </authorList>
    </citation>
    <scope>NUCLEOTIDE SEQUENCE [LARGE SCALE GENOMIC DNA]</scope>
    <source>
        <strain evidence="10">Y</strain>
    </source>
</reference>
<dbReference type="RefSeq" id="WP_081142775.1">
    <property type="nucleotide sequence ID" value="NZ_CP015363.1"/>
</dbReference>
<evidence type="ECO:0000313" key="9">
    <source>
        <dbReference type="EMBL" id="ARD85164.1"/>
    </source>
</evidence>
<evidence type="ECO:0000313" key="10">
    <source>
        <dbReference type="Proteomes" id="UP000192050"/>
    </source>
</evidence>
<feature type="transmembrane region" description="Helical" evidence="7">
    <location>
        <begin position="136"/>
        <end position="160"/>
    </location>
</feature>
<feature type="transmembrane region" description="Helical" evidence="7">
    <location>
        <begin position="353"/>
        <end position="371"/>
    </location>
</feature>
<gene>
    <name evidence="9" type="ORF">FAD_1296</name>
</gene>
<keyword evidence="10" id="KW-1185">Reference proteome</keyword>
<dbReference type="FunFam" id="1.20.1250.20:FF:000503">
    <property type="entry name" value="Drug resistance transporter, EmrB/QacA subfamily"/>
    <property type="match status" value="1"/>
</dbReference>
<dbReference type="GO" id="GO:0022857">
    <property type="term" value="F:transmembrane transporter activity"/>
    <property type="evidence" value="ECO:0007669"/>
    <property type="project" value="InterPro"/>
</dbReference>
<evidence type="ECO:0000259" key="8">
    <source>
        <dbReference type="PROSITE" id="PS50850"/>
    </source>
</evidence>
<dbReference type="Pfam" id="PF07690">
    <property type="entry name" value="MFS_1"/>
    <property type="match status" value="1"/>
</dbReference>
<evidence type="ECO:0000256" key="5">
    <source>
        <dbReference type="ARBA" id="ARBA00022989"/>
    </source>
</evidence>
<dbReference type="PANTHER" id="PTHR42718">
    <property type="entry name" value="MAJOR FACILITATOR SUPERFAMILY MULTIDRUG TRANSPORTER MFSC"/>
    <property type="match status" value="1"/>
</dbReference>
<dbReference type="FunFam" id="1.20.1720.10:FF:000021">
    <property type="entry name" value="Drug resistance transporter, EmrB/QacA subfamily"/>
    <property type="match status" value="1"/>
</dbReference>
<sequence length="482" mass="51726">MDKVEDKKRTYILVSVLIGMLMSAIDTTIVILALPTLTVDLHAPFINTIWVILVYLLVLATLTTQMGKLGDIFGRGRIFNVGFIIFIIGSAMSGASPTIDFLIFSRIIQGFGAVLLQANSNAIIADYFPARERGRAFGITSMGWSIGGVLGIVLGGIITTFIGWRYIFYINVPIGLIGFYIASKYIKDNKKSSTKIDYTGTALIVAMLGLISYGAIEVASVGANYFNLALVIIGLIIIIPFAILEKRSKSPVIDTRVFQNRKLSMSLAAATLQAIGFLSVIFILIMYLQGVRGLTPFYASLVLVPGYLLSSFLSPKMGKLSDRIAPGMLAGTGILLMAAGIVVYLFLGVSTPIYVVIAGSIITGFGGSMFWPSNTSSVMSNSPKQLYGSSSGLLRTLTNIGTLMSYVIAITVAASTVPRYVTFEVFLGVDKLQGGLSSKFIVGLHYALLVSMIVLVMGALMSYMTVARKKKAASVETNSGDK</sequence>
<dbReference type="PROSITE" id="PS50850">
    <property type="entry name" value="MFS"/>
    <property type="match status" value="1"/>
</dbReference>
<dbReference type="InterPro" id="IPR011701">
    <property type="entry name" value="MFS"/>
</dbReference>
<feature type="transmembrane region" description="Helical" evidence="7">
    <location>
        <begin position="45"/>
        <end position="66"/>
    </location>
</feature>
<evidence type="ECO:0000256" key="2">
    <source>
        <dbReference type="ARBA" id="ARBA00022448"/>
    </source>
</evidence>
<dbReference type="OrthoDB" id="117970at2157"/>
<dbReference type="EMBL" id="CP015363">
    <property type="protein sequence ID" value="ARD85164.1"/>
    <property type="molecule type" value="Genomic_DNA"/>
</dbReference>
<feature type="transmembrane region" description="Helical" evidence="7">
    <location>
        <begin position="222"/>
        <end position="244"/>
    </location>
</feature>
<keyword evidence="6 7" id="KW-0472">Membrane</keyword>
<keyword evidence="2" id="KW-0813">Transport</keyword>
<name>A0A1V0N4X8_9ARCH</name>
<feature type="transmembrane region" description="Helical" evidence="7">
    <location>
        <begin position="325"/>
        <end position="347"/>
    </location>
</feature>
<keyword evidence="3" id="KW-1003">Cell membrane</keyword>
<feature type="transmembrane region" description="Helical" evidence="7">
    <location>
        <begin position="166"/>
        <end position="186"/>
    </location>
</feature>
<dbReference type="InterPro" id="IPR020846">
    <property type="entry name" value="MFS_dom"/>
</dbReference>
<dbReference type="InterPro" id="IPR036259">
    <property type="entry name" value="MFS_trans_sf"/>
</dbReference>
<dbReference type="Proteomes" id="UP000192050">
    <property type="component" value="Chromosome"/>
</dbReference>
<comment type="subcellular location">
    <subcellularLocation>
        <location evidence="1">Cell membrane</location>
        <topology evidence="1">Multi-pass membrane protein</topology>
    </subcellularLocation>
</comment>
<evidence type="ECO:0000256" key="4">
    <source>
        <dbReference type="ARBA" id="ARBA00022692"/>
    </source>
</evidence>
<dbReference type="AlphaFoldDB" id="A0A1V0N4X8"/>
<feature type="transmembrane region" description="Helical" evidence="7">
    <location>
        <begin position="265"/>
        <end position="288"/>
    </location>
</feature>
<feature type="transmembrane region" description="Helical" evidence="7">
    <location>
        <begin position="294"/>
        <end position="313"/>
    </location>
</feature>
<protein>
    <submittedName>
        <fullName evidence="9">Drug:H+ antiporter-2 family transporter</fullName>
    </submittedName>
</protein>
<dbReference type="KEGG" id="fai:FAD_1296"/>
<feature type="transmembrane region" description="Helical" evidence="7">
    <location>
        <begin position="198"/>
        <end position="216"/>
    </location>
</feature>
<dbReference type="PANTHER" id="PTHR42718:SF9">
    <property type="entry name" value="MAJOR FACILITATOR SUPERFAMILY MULTIDRUG TRANSPORTER MFSC"/>
    <property type="match status" value="1"/>
</dbReference>
<dbReference type="STRING" id="74969.FAD_1296"/>
<feature type="transmembrane region" description="Helical" evidence="7">
    <location>
        <begin position="392"/>
        <end position="420"/>
    </location>
</feature>
<accession>A0A1V0N4X8</accession>
<organism evidence="9 10">
    <name type="scientific">Ferroplasma acidiphilum</name>
    <dbReference type="NCBI Taxonomy" id="74969"/>
    <lineage>
        <taxon>Archaea</taxon>
        <taxon>Methanobacteriati</taxon>
        <taxon>Thermoplasmatota</taxon>
        <taxon>Thermoplasmata</taxon>
        <taxon>Thermoplasmatales</taxon>
        <taxon>Ferroplasmaceae</taxon>
        <taxon>Ferroplasma</taxon>
    </lineage>
</organism>